<dbReference type="Proteomes" id="UP000207598">
    <property type="component" value="Unassembled WGS sequence"/>
</dbReference>
<proteinExistence type="predicted"/>
<dbReference type="EMBL" id="FXYF01000009">
    <property type="protein sequence ID" value="SMX46240.1"/>
    <property type="molecule type" value="Genomic_DNA"/>
</dbReference>
<evidence type="ECO:0000256" key="1">
    <source>
        <dbReference type="SAM" id="MobiDB-lite"/>
    </source>
</evidence>
<sequence>MKSHAMGHTPAGRPTTLSPLFQPVTTRTVDHSYTEAEAKFYNVMSEFILDECA</sequence>
<feature type="region of interest" description="Disordered" evidence="1">
    <location>
        <begin position="1"/>
        <end position="20"/>
    </location>
</feature>
<name>A0A238KUC3_9RHOB</name>
<evidence type="ECO:0000313" key="2">
    <source>
        <dbReference type="EMBL" id="SMX46240.1"/>
    </source>
</evidence>
<accession>A0A238KUC3</accession>
<reference evidence="2 3" key="1">
    <citation type="submission" date="2017-05" db="EMBL/GenBank/DDBJ databases">
        <authorList>
            <person name="Song R."/>
            <person name="Chenine A.L."/>
            <person name="Ruprecht R.M."/>
        </authorList>
    </citation>
    <scope>NUCLEOTIDE SEQUENCE [LARGE SCALE GENOMIC DNA]</scope>
    <source>
        <strain evidence="2 3">CECT 8898</strain>
    </source>
</reference>
<protein>
    <submittedName>
        <fullName evidence="2">Uncharacterized protein</fullName>
    </submittedName>
</protein>
<organism evidence="2 3">
    <name type="scientific">Maliponia aquimaris</name>
    <dbReference type="NCBI Taxonomy" id="1673631"/>
    <lineage>
        <taxon>Bacteria</taxon>
        <taxon>Pseudomonadati</taxon>
        <taxon>Pseudomonadota</taxon>
        <taxon>Alphaproteobacteria</taxon>
        <taxon>Rhodobacterales</taxon>
        <taxon>Paracoccaceae</taxon>
        <taxon>Maliponia</taxon>
    </lineage>
</organism>
<gene>
    <name evidence="2" type="ORF">MAA8898_03374</name>
</gene>
<evidence type="ECO:0000313" key="3">
    <source>
        <dbReference type="Proteomes" id="UP000207598"/>
    </source>
</evidence>
<keyword evidence="3" id="KW-1185">Reference proteome</keyword>
<dbReference type="AlphaFoldDB" id="A0A238KUC3"/>